<dbReference type="AlphaFoldDB" id="A0A448XBW2"/>
<accession>A0A448XBW2</accession>
<comment type="caution">
    <text evidence="2">The sequence shown here is derived from an EMBL/GenBank/DDBJ whole genome shotgun (WGS) entry which is preliminary data.</text>
</comment>
<sequence length="438" mass="47246">MNEFVSILRHGGTVSGWDTLSSRCAYSGLPLPALTGIDSSAPLTSEWLSLELSPLCLPRLPLRLHNARVNGVISVSRAIGGNRIYGLSPLPSLSACPLPYFHSTPSKVQDSSAIMPLSQLTSLSTDSHLEISTKKSLELLSIRSQNKPEMVPIETVNGLLPRPSFQTAAASEQIAASVSDDVVSSAFESSVPFQTLVLATKIDPPSSFRPLFTSDPSNIGRNSPLCLLLASDGLWDVFPRGQELAELVERHYRLRCAAAYSMPTSNGSKLPRLASELARLAIQRGSSDNVTCLVVWLAGHDIDLPTSPVLFAAVEAISHAQLVEWPRGSRAASQLSLSPGSNSLPAWQLDVRGPRLSTFYNMSRHWVTSAPIDAISELLPRKPADPLVQNSSYAESAVSAPLRQSRSMRRRPASLDMGRATGMMKSSSPLRILLPPDI</sequence>
<dbReference type="EMBL" id="CAAALY010245502">
    <property type="protein sequence ID" value="VEL33280.1"/>
    <property type="molecule type" value="Genomic_DNA"/>
</dbReference>
<dbReference type="Pfam" id="PF00481">
    <property type="entry name" value="PP2C"/>
    <property type="match status" value="1"/>
</dbReference>
<organism evidence="2 3">
    <name type="scientific">Protopolystoma xenopodis</name>
    <dbReference type="NCBI Taxonomy" id="117903"/>
    <lineage>
        <taxon>Eukaryota</taxon>
        <taxon>Metazoa</taxon>
        <taxon>Spiralia</taxon>
        <taxon>Lophotrochozoa</taxon>
        <taxon>Platyhelminthes</taxon>
        <taxon>Monogenea</taxon>
        <taxon>Polyopisthocotylea</taxon>
        <taxon>Polystomatidea</taxon>
        <taxon>Polystomatidae</taxon>
        <taxon>Protopolystoma</taxon>
    </lineage>
</organism>
<evidence type="ECO:0000313" key="3">
    <source>
        <dbReference type="Proteomes" id="UP000784294"/>
    </source>
</evidence>
<dbReference type="GO" id="GO:0004722">
    <property type="term" value="F:protein serine/threonine phosphatase activity"/>
    <property type="evidence" value="ECO:0007669"/>
    <property type="project" value="InterPro"/>
</dbReference>
<protein>
    <recommendedName>
        <fullName evidence="1">PPM-type phosphatase domain-containing protein</fullName>
    </recommendedName>
</protein>
<dbReference type="OrthoDB" id="10264738at2759"/>
<feature type="domain" description="PPM-type phosphatase" evidence="1">
    <location>
        <begin position="226"/>
        <end position="290"/>
    </location>
</feature>
<dbReference type="InterPro" id="IPR001932">
    <property type="entry name" value="PPM-type_phosphatase-like_dom"/>
</dbReference>
<dbReference type="SUPFAM" id="SSF81606">
    <property type="entry name" value="PP2C-like"/>
    <property type="match status" value="1"/>
</dbReference>
<dbReference type="Gene3D" id="3.60.40.10">
    <property type="entry name" value="PPM-type phosphatase domain"/>
    <property type="match status" value="1"/>
</dbReference>
<proteinExistence type="predicted"/>
<evidence type="ECO:0000259" key="1">
    <source>
        <dbReference type="Pfam" id="PF00481"/>
    </source>
</evidence>
<dbReference type="InterPro" id="IPR036457">
    <property type="entry name" value="PPM-type-like_dom_sf"/>
</dbReference>
<keyword evidence="3" id="KW-1185">Reference proteome</keyword>
<dbReference type="PANTHER" id="PTHR47992">
    <property type="entry name" value="PROTEIN PHOSPHATASE"/>
    <property type="match status" value="1"/>
</dbReference>
<dbReference type="InterPro" id="IPR015655">
    <property type="entry name" value="PP2C"/>
</dbReference>
<dbReference type="Proteomes" id="UP000784294">
    <property type="component" value="Unassembled WGS sequence"/>
</dbReference>
<gene>
    <name evidence="2" type="ORF">PXEA_LOCUS26720</name>
</gene>
<name>A0A448XBW2_9PLAT</name>
<evidence type="ECO:0000313" key="2">
    <source>
        <dbReference type="EMBL" id="VEL33280.1"/>
    </source>
</evidence>
<reference evidence="2" key="1">
    <citation type="submission" date="2018-11" db="EMBL/GenBank/DDBJ databases">
        <authorList>
            <consortium name="Pathogen Informatics"/>
        </authorList>
    </citation>
    <scope>NUCLEOTIDE SEQUENCE</scope>
</reference>